<dbReference type="GO" id="GO:0016829">
    <property type="term" value="F:lyase activity"/>
    <property type="evidence" value="ECO:0007669"/>
    <property type="project" value="UniProtKB-KW"/>
</dbReference>
<evidence type="ECO:0000313" key="4">
    <source>
        <dbReference type="EMBL" id="SCG49074.1"/>
    </source>
</evidence>
<keyword evidence="4" id="KW-0503">Monooxygenase</keyword>
<name>A0A125Q1E1_9ACTN</name>
<dbReference type="GO" id="GO:0004497">
    <property type="term" value="F:monooxygenase activity"/>
    <property type="evidence" value="ECO:0007669"/>
    <property type="project" value="UniProtKB-KW"/>
</dbReference>
<dbReference type="AlphaFoldDB" id="A0A125Q1E1"/>
<evidence type="ECO:0000313" key="5">
    <source>
        <dbReference type="Proteomes" id="UP000198226"/>
    </source>
</evidence>
<dbReference type="Gene3D" id="3.90.226.10">
    <property type="entry name" value="2-enoyl-CoA Hydratase, Chain A, domain 1"/>
    <property type="match status" value="1"/>
</dbReference>
<protein>
    <submittedName>
        <fullName evidence="4">3,5-dihydroxyphenylacetyl-CoA monooxygenase</fullName>
    </submittedName>
</protein>
<dbReference type="Pfam" id="PF00378">
    <property type="entry name" value="ECH_1"/>
    <property type="match status" value="1"/>
</dbReference>
<keyword evidence="4" id="KW-0560">Oxidoreductase</keyword>
<evidence type="ECO:0000256" key="3">
    <source>
        <dbReference type="ARBA" id="ARBA00023239"/>
    </source>
</evidence>
<keyword evidence="5" id="KW-1185">Reference proteome</keyword>
<dbReference type="SUPFAM" id="SSF52096">
    <property type="entry name" value="ClpP/crotonase"/>
    <property type="match status" value="1"/>
</dbReference>
<dbReference type="InterPro" id="IPR001753">
    <property type="entry name" value="Enoyl-CoA_hydra/iso"/>
</dbReference>
<keyword evidence="3" id="KW-0456">Lyase</keyword>
<dbReference type="Proteomes" id="UP000198226">
    <property type="component" value="Chromosome I"/>
</dbReference>
<evidence type="ECO:0000256" key="2">
    <source>
        <dbReference type="ARBA" id="ARBA00023098"/>
    </source>
</evidence>
<comment type="similarity">
    <text evidence="1">Belongs to the enoyl-CoA hydratase/isomerase family.</text>
</comment>
<reference evidence="5" key="1">
    <citation type="submission" date="2016-06" db="EMBL/GenBank/DDBJ databases">
        <authorList>
            <person name="Varghese N."/>
            <person name="Submissions Spin"/>
        </authorList>
    </citation>
    <scope>NUCLEOTIDE SEQUENCE [LARGE SCALE GENOMIC DNA]</scope>
    <source>
        <strain evidence="5">DSM 44983</strain>
    </source>
</reference>
<keyword evidence="2" id="KW-0443">Lipid metabolism</keyword>
<dbReference type="PANTHER" id="PTHR11941:SF169">
    <property type="entry name" value="(7AS)-7A-METHYL-1,5-DIOXO-2,3,5,6,7,7A-HEXAHYDRO-1H-INDENE-CARBOXYL-COA HYDROLASE"/>
    <property type="match status" value="1"/>
</dbReference>
<organism evidence="4 5">
    <name type="scientific">Micromonospora rifamycinica</name>
    <dbReference type="NCBI Taxonomy" id="291594"/>
    <lineage>
        <taxon>Bacteria</taxon>
        <taxon>Bacillati</taxon>
        <taxon>Actinomycetota</taxon>
        <taxon>Actinomycetes</taxon>
        <taxon>Micromonosporales</taxon>
        <taxon>Micromonosporaceae</taxon>
        <taxon>Micromonospora</taxon>
    </lineage>
</organism>
<accession>A0A125Q1E1</accession>
<gene>
    <name evidence="4" type="ORF">GA0070623_1657</name>
</gene>
<dbReference type="GO" id="GO:0006635">
    <property type="term" value="P:fatty acid beta-oxidation"/>
    <property type="evidence" value="ECO:0007669"/>
    <property type="project" value="TreeGrafter"/>
</dbReference>
<dbReference type="NCBIfam" id="NF042432">
    <property type="entry name" value="DHPACoAdixog_DpgC"/>
    <property type="match status" value="1"/>
</dbReference>
<dbReference type="InterPro" id="IPR029045">
    <property type="entry name" value="ClpP/crotonase-like_dom_sf"/>
</dbReference>
<proteinExistence type="inferred from homology"/>
<dbReference type="EMBL" id="LT607752">
    <property type="protein sequence ID" value="SCG49074.1"/>
    <property type="molecule type" value="Genomic_DNA"/>
</dbReference>
<dbReference type="PANTHER" id="PTHR11941">
    <property type="entry name" value="ENOYL-COA HYDRATASE-RELATED"/>
    <property type="match status" value="1"/>
</dbReference>
<dbReference type="Gene3D" id="1.20.58.1300">
    <property type="match status" value="1"/>
</dbReference>
<sequence length="448" mass="48605">MTTTGAPVREAAAPVLSGVLDDDARELAGYVAAGEETLAGLPPKAARDGPQRQAADRIHAACRAARHAFLARHVDAVYDLLTDGRTRYPRLPALVRAAAERFPGLVPSAAQMDAERRHVQAEKEGREIDQGIFCAAVLRSATAGRHLIDAMLMPTPRALGLLADFRRTGVAELDTVLVERRGHAAEVTFRNAHCLNAEDTGLIADLETAVDLALLDDQVRVGVLRGGEVDHPRYRGRRVFSAGINLKDLRNGAIPLLEFLLGRELGYLNKMCRGLLVDVAAGPWSDRTVAKPWIGAVDSFAIGGGMQLLLVLDRVIAERDAYVSLPAAEEGIVPGLGNLRLTRLTGARLARQVVLGGRSIPVASAEGRLICDEVVEPQDMPDAIDRAVRELGAPAVAANRRMLVLAEEPLDVFREYLAEFAYAQVRRAYSDDVLAKVERRWQRSGARR</sequence>
<dbReference type="CDD" id="cd06558">
    <property type="entry name" value="crotonase-like"/>
    <property type="match status" value="1"/>
</dbReference>
<dbReference type="RefSeq" id="WP_067308956.1">
    <property type="nucleotide sequence ID" value="NZ_LRMV01000071.1"/>
</dbReference>
<evidence type="ECO:0000256" key="1">
    <source>
        <dbReference type="ARBA" id="ARBA00005254"/>
    </source>
</evidence>
<dbReference type="InterPro" id="IPR053482">
    <property type="entry name" value="DPA-CoA_Dioxygenase"/>
</dbReference>